<dbReference type="InterPro" id="IPR001206">
    <property type="entry name" value="Diacylglycerol_kinase_cat_dom"/>
</dbReference>
<sequence>MLDNLPFSDLPLFFVINGASGRHESSATEQVIDSTMRAAGRRHRIFIIEAIDDLNTTIQEAVDAARQENGVIVAVGGDGTINAVATAALASQCLFGAVPQGTFNYFGRTHGIPEELHLALEDLLQGQPVPVQVGLVNDRIFLVNASVGLYPELLEDREAFKQRYGRSRLVALWSAVVTALGNHRYLDMTLDQDGKRIYLRTTTLFIGNNRLQLEQVGIEQAESLKQGQLAAIAVNPVGTLSMLWLAARGALGKLGDADHVSGFSFHALTVVPRGLFRGNSTASGAKRTASKEASRKHRIKVAADGEIMWLQAPLEFRVAPEPLMLVKRVQELESGLPPRMQDDTA</sequence>
<comment type="caution">
    <text evidence="2">The sequence shown here is derived from an EMBL/GenBank/DDBJ whole genome shotgun (WGS) entry which is preliminary data.</text>
</comment>
<proteinExistence type="predicted"/>
<dbReference type="Gene3D" id="3.40.50.10330">
    <property type="entry name" value="Probable inorganic polyphosphate/atp-NAD kinase, domain 1"/>
    <property type="match status" value="1"/>
</dbReference>
<dbReference type="OrthoDB" id="142078at2"/>
<organism evidence="2 3">
    <name type="scientific">Pollutimonas subterranea</name>
    <dbReference type="NCBI Taxonomy" id="2045210"/>
    <lineage>
        <taxon>Bacteria</taxon>
        <taxon>Pseudomonadati</taxon>
        <taxon>Pseudomonadota</taxon>
        <taxon>Betaproteobacteria</taxon>
        <taxon>Burkholderiales</taxon>
        <taxon>Alcaligenaceae</taxon>
        <taxon>Pollutimonas</taxon>
    </lineage>
</organism>
<dbReference type="PANTHER" id="PTHR12358">
    <property type="entry name" value="SPHINGOSINE KINASE"/>
    <property type="match status" value="1"/>
</dbReference>
<dbReference type="GO" id="GO:0016301">
    <property type="term" value="F:kinase activity"/>
    <property type="evidence" value="ECO:0007669"/>
    <property type="project" value="UniProtKB-KW"/>
</dbReference>
<dbReference type="SUPFAM" id="SSF111331">
    <property type="entry name" value="NAD kinase/diacylglycerol kinase-like"/>
    <property type="match status" value="1"/>
</dbReference>
<protein>
    <submittedName>
        <fullName evidence="2">Diacylglycerol kinase</fullName>
    </submittedName>
</protein>
<keyword evidence="2" id="KW-0808">Transferase</keyword>
<dbReference type="InterPro" id="IPR016064">
    <property type="entry name" value="NAD/diacylglycerol_kinase_sf"/>
</dbReference>
<dbReference type="Gene3D" id="2.60.200.40">
    <property type="match status" value="1"/>
</dbReference>
<evidence type="ECO:0000259" key="1">
    <source>
        <dbReference type="PROSITE" id="PS50146"/>
    </source>
</evidence>
<dbReference type="AlphaFoldDB" id="A0A2N4U345"/>
<dbReference type="RefSeq" id="WP_102074289.1">
    <property type="nucleotide sequence ID" value="NZ_PDNW01000010.1"/>
</dbReference>
<evidence type="ECO:0000313" key="3">
    <source>
        <dbReference type="Proteomes" id="UP000234190"/>
    </source>
</evidence>
<dbReference type="InterPro" id="IPR017438">
    <property type="entry name" value="ATP-NAD_kinase_N"/>
</dbReference>
<dbReference type="Proteomes" id="UP000234190">
    <property type="component" value="Unassembled WGS sequence"/>
</dbReference>
<reference evidence="2 3" key="1">
    <citation type="submission" date="2017-10" db="EMBL/GenBank/DDBJ databases">
        <title>Two draft genome sequences of Pusillimonas sp. strains isolated from a nitrate- and radionuclide-contaminated groundwater in Russia.</title>
        <authorList>
            <person name="Grouzdev D.S."/>
            <person name="Tourova T.P."/>
            <person name="Goeva M.A."/>
            <person name="Babich T.L."/>
            <person name="Sokolova D.S."/>
            <person name="Abdullin R."/>
            <person name="Poltaraus A.B."/>
            <person name="Toshchakov S.V."/>
            <person name="Nazina T.N."/>
        </authorList>
    </citation>
    <scope>NUCLEOTIDE SEQUENCE [LARGE SCALE GENOMIC DNA]</scope>
    <source>
        <strain evidence="2 3">JR1/69-3-13</strain>
    </source>
</reference>
<dbReference type="PROSITE" id="PS50146">
    <property type="entry name" value="DAGK"/>
    <property type="match status" value="1"/>
</dbReference>
<dbReference type="InterPro" id="IPR050187">
    <property type="entry name" value="Lipid_Phosphate_FormReg"/>
</dbReference>
<name>A0A2N4U345_9BURK</name>
<evidence type="ECO:0000313" key="2">
    <source>
        <dbReference type="EMBL" id="PLC49413.1"/>
    </source>
</evidence>
<feature type="domain" description="DAGKc" evidence="1">
    <location>
        <begin position="58"/>
        <end position="140"/>
    </location>
</feature>
<gene>
    <name evidence="2" type="ORF">CR159_12440</name>
</gene>
<dbReference type="Pfam" id="PF00781">
    <property type="entry name" value="DAGK_cat"/>
    <property type="match status" value="1"/>
</dbReference>
<keyword evidence="2" id="KW-0418">Kinase</keyword>
<keyword evidence="3" id="KW-1185">Reference proteome</keyword>
<dbReference type="PANTHER" id="PTHR12358:SF54">
    <property type="entry name" value="SPHINGOSINE KINASE RELATED PROTEIN"/>
    <property type="match status" value="1"/>
</dbReference>
<accession>A0A2N4U345</accession>
<dbReference type="EMBL" id="PDNW01000010">
    <property type="protein sequence ID" value="PLC49413.1"/>
    <property type="molecule type" value="Genomic_DNA"/>
</dbReference>